<comment type="caution">
    <text evidence="6">The sequence shown here is derived from an EMBL/GenBank/DDBJ whole genome shotgun (WGS) entry which is preliminary data.</text>
</comment>
<dbReference type="Gene3D" id="1.10.10.10">
    <property type="entry name" value="Winged helix-like DNA-binding domain superfamily/Winged helix DNA-binding domain"/>
    <property type="match status" value="1"/>
</dbReference>
<reference evidence="6 7" key="1">
    <citation type="submission" date="2021-01" db="EMBL/GenBank/DDBJ databases">
        <title>WGS of actinomycetes isolated from Thailand.</title>
        <authorList>
            <person name="Thawai C."/>
        </authorList>
    </citation>
    <scope>NUCLEOTIDE SEQUENCE [LARGE SCALE GENOMIC DNA]</scope>
    <source>
        <strain evidence="6 7">CA3R110</strain>
    </source>
</reference>
<feature type="domain" description="HTH gntR-type" evidence="5">
    <location>
        <begin position="6"/>
        <end position="74"/>
    </location>
</feature>
<dbReference type="InterPro" id="IPR036390">
    <property type="entry name" value="WH_DNA-bd_sf"/>
</dbReference>
<evidence type="ECO:0000256" key="2">
    <source>
        <dbReference type="ARBA" id="ARBA00023125"/>
    </source>
</evidence>
<proteinExistence type="predicted"/>
<organism evidence="6 7">
    <name type="scientific">Streptomyces endocoffeicus</name>
    <dbReference type="NCBI Taxonomy" id="2898945"/>
    <lineage>
        <taxon>Bacteria</taxon>
        <taxon>Bacillati</taxon>
        <taxon>Actinomycetota</taxon>
        <taxon>Actinomycetes</taxon>
        <taxon>Kitasatosporales</taxon>
        <taxon>Streptomycetaceae</taxon>
        <taxon>Streptomyces</taxon>
    </lineage>
</organism>
<dbReference type="PROSITE" id="PS50949">
    <property type="entry name" value="HTH_GNTR"/>
    <property type="match status" value="1"/>
</dbReference>
<feature type="region of interest" description="Disordered" evidence="4">
    <location>
        <begin position="66"/>
        <end position="85"/>
    </location>
</feature>
<dbReference type="InterPro" id="IPR050679">
    <property type="entry name" value="Bact_HTH_transcr_reg"/>
</dbReference>
<evidence type="ECO:0000313" key="7">
    <source>
        <dbReference type="Proteomes" id="UP000621510"/>
    </source>
</evidence>
<dbReference type="PRINTS" id="PR00035">
    <property type="entry name" value="HTHGNTR"/>
</dbReference>
<evidence type="ECO:0000259" key="5">
    <source>
        <dbReference type="PROSITE" id="PS50949"/>
    </source>
</evidence>
<dbReference type="PANTHER" id="PTHR44846:SF1">
    <property type="entry name" value="MANNOSYL-D-GLYCERATE TRANSPORT_METABOLISM SYSTEM REPRESSOR MNGR-RELATED"/>
    <property type="match status" value="1"/>
</dbReference>
<dbReference type="SMART" id="SM00345">
    <property type="entry name" value="HTH_GNTR"/>
    <property type="match status" value="1"/>
</dbReference>
<protein>
    <submittedName>
        <fullName evidence="6">Winged helix-turn-helix transcriptional regulator</fullName>
    </submittedName>
</protein>
<dbReference type="SUPFAM" id="SSF46785">
    <property type="entry name" value="Winged helix' DNA-binding domain"/>
    <property type="match status" value="1"/>
</dbReference>
<name>A0ABS1Q709_9ACTN</name>
<evidence type="ECO:0000313" key="6">
    <source>
        <dbReference type="EMBL" id="MBL1120458.1"/>
    </source>
</evidence>
<keyword evidence="3" id="KW-0804">Transcription</keyword>
<dbReference type="PANTHER" id="PTHR44846">
    <property type="entry name" value="MANNOSYL-D-GLYCERATE TRANSPORT/METABOLISM SYSTEM REPRESSOR MNGR-RELATED"/>
    <property type="match status" value="1"/>
</dbReference>
<dbReference type="Proteomes" id="UP000621510">
    <property type="component" value="Unassembled WGS sequence"/>
</dbReference>
<dbReference type="InterPro" id="IPR000524">
    <property type="entry name" value="Tscrpt_reg_HTH_GntR"/>
</dbReference>
<dbReference type="CDD" id="cd07377">
    <property type="entry name" value="WHTH_GntR"/>
    <property type="match status" value="1"/>
</dbReference>
<keyword evidence="2" id="KW-0238">DNA-binding</keyword>
<evidence type="ECO:0000256" key="4">
    <source>
        <dbReference type="SAM" id="MobiDB-lite"/>
    </source>
</evidence>
<gene>
    <name evidence="6" type="ORF">JK364_50435</name>
</gene>
<keyword evidence="7" id="KW-1185">Reference proteome</keyword>
<dbReference type="Pfam" id="PF00392">
    <property type="entry name" value="GntR"/>
    <property type="match status" value="1"/>
</dbReference>
<evidence type="ECO:0000256" key="1">
    <source>
        <dbReference type="ARBA" id="ARBA00023015"/>
    </source>
</evidence>
<dbReference type="InterPro" id="IPR036388">
    <property type="entry name" value="WH-like_DNA-bd_sf"/>
</dbReference>
<sequence length="119" mass="12719">MCPGSRRLYETVVDSILELVEVRRLRPGDALPADRELSEVFGVSRNVLRQAFGVLEERGLLRIVRGSGGPEGRGPEGRYGLRPSEASHVDHGCRVGVLGGCAAPVEDHADDQAGGEEDG</sequence>
<evidence type="ECO:0000256" key="3">
    <source>
        <dbReference type="ARBA" id="ARBA00023163"/>
    </source>
</evidence>
<dbReference type="EMBL" id="JAERRG010000051">
    <property type="protein sequence ID" value="MBL1120458.1"/>
    <property type="molecule type" value="Genomic_DNA"/>
</dbReference>
<keyword evidence="1" id="KW-0805">Transcription regulation</keyword>
<accession>A0ABS1Q709</accession>